<feature type="region of interest" description="Disordered" evidence="10">
    <location>
        <begin position="335"/>
        <end position="409"/>
    </location>
</feature>
<feature type="region of interest" description="Disordered" evidence="10">
    <location>
        <begin position="439"/>
        <end position="516"/>
    </location>
</feature>
<evidence type="ECO:0000256" key="8">
    <source>
        <dbReference type="ARBA" id="ARBA00023170"/>
    </source>
</evidence>
<dbReference type="STRING" id="644358.A0A0C4DTQ0"/>
<keyword evidence="9" id="KW-0807">Transducer</keyword>
<dbReference type="PRINTS" id="PR00899">
    <property type="entry name" value="GPCRSTE3"/>
</dbReference>
<evidence type="ECO:0000256" key="1">
    <source>
        <dbReference type="ARBA" id="ARBA00004141"/>
    </source>
</evidence>
<dbReference type="EMBL" id="GL876967">
    <property type="protein sequence ID" value="KLU84278.1"/>
    <property type="molecule type" value="Genomic_DNA"/>
</dbReference>
<dbReference type="VEuPathDB" id="FungiDB:MAPG_03322"/>
<reference evidence="13" key="4">
    <citation type="journal article" date="2015" name="G3 (Bethesda)">
        <title>Genome sequences of three phytopathogenic species of the Magnaporthaceae family of fungi.</title>
        <authorList>
            <person name="Okagaki L.H."/>
            <person name="Nunes C.C."/>
            <person name="Sailsbery J."/>
            <person name="Clay B."/>
            <person name="Brown D."/>
            <person name="John T."/>
            <person name="Oh Y."/>
            <person name="Young N."/>
            <person name="Fitzgerald M."/>
            <person name="Haas B.J."/>
            <person name="Zeng Q."/>
            <person name="Young S."/>
            <person name="Adiconis X."/>
            <person name="Fan L."/>
            <person name="Levin J.Z."/>
            <person name="Mitchell T.K."/>
            <person name="Okubara P.A."/>
            <person name="Farman M.L."/>
            <person name="Kohn L.M."/>
            <person name="Birren B."/>
            <person name="Ma L.-J."/>
            <person name="Dean R.A."/>
        </authorList>
    </citation>
    <scope>NUCLEOTIDE SEQUENCE</scope>
    <source>
        <strain evidence="13">ATCC 64411 / 73-15</strain>
    </source>
</reference>
<name>A0A0C4DTQ0_MAGP6</name>
<dbReference type="GO" id="GO:0005886">
    <property type="term" value="C:plasma membrane"/>
    <property type="evidence" value="ECO:0007669"/>
    <property type="project" value="TreeGrafter"/>
</dbReference>
<dbReference type="Pfam" id="PF02076">
    <property type="entry name" value="STE3"/>
    <property type="match status" value="1"/>
</dbReference>
<keyword evidence="7 11" id="KW-0472">Membrane</keyword>
<gene>
    <name evidence="12" type="ORF">MAPG_03322</name>
</gene>
<evidence type="ECO:0000256" key="2">
    <source>
        <dbReference type="ARBA" id="ARBA00011085"/>
    </source>
</evidence>
<keyword evidence="8" id="KW-0675">Receptor</keyword>
<dbReference type="CDD" id="cd14966">
    <property type="entry name" value="7tmD_STE3"/>
    <property type="match status" value="1"/>
</dbReference>
<feature type="transmembrane region" description="Helical" evidence="11">
    <location>
        <begin position="88"/>
        <end position="110"/>
    </location>
</feature>
<accession>A0A0C4DTQ0</accession>
<evidence type="ECO:0008006" key="15">
    <source>
        <dbReference type="Google" id="ProtNLM"/>
    </source>
</evidence>
<organism evidence="13 14">
    <name type="scientific">Magnaporthiopsis poae (strain ATCC 64411 / 73-15)</name>
    <name type="common">Kentucky bluegrass fungus</name>
    <name type="synonym">Magnaporthe poae</name>
    <dbReference type="NCBI Taxonomy" id="644358"/>
    <lineage>
        <taxon>Eukaryota</taxon>
        <taxon>Fungi</taxon>
        <taxon>Dikarya</taxon>
        <taxon>Ascomycota</taxon>
        <taxon>Pezizomycotina</taxon>
        <taxon>Sordariomycetes</taxon>
        <taxon>Sordariomycetidae</taxon>
        <taxon>Magnaporthales</taxon>
        <taxon>Magnaporthaceae</taxon>
        <taxon>Magnaporthiopsis</taxon>
    </lineage>
</organism>
<reference evidence="13" key="5">
    <citation type="submission" date="2015-06" db="UniProtKB">
        <authorList>
            <consortium name="EnsemblFungi"/>
        </authorList>
    </citation>
    <scope>IDENTIFICATION</scope>
    <source>
        <strain evidence="13">ATCC 64411</strain>
    </source>
</reference>
<dbReference type="OrthoDB" id="2874149at2759"/>
<evidence type="ECO:0000313" key="12">
    <source>
        <dbReference type="EMBL" id="KLU84278.1"/>
    </source>
</evidence>
<dbReference type="EMBL" id="ADBL01000797">
    <property type="status" value="NOT_ANNOTATED_CDS"/>
    <property type="molecule type" value="Genomic_DNA"/>
</dbReference>
<dbReference type="PANTHER" id="PTHR28097:SF1">
    <property type="entry name" value="PHEROMONE A FACTOR RECEPTOR"/>
    <property type="match status" value="1"/>
</dbReference>
<keyword evidence="14" id="KW-1185">Reference proteome</keyword>
<comment type="similarity">
    <text evidence="2">Belongs to the G-protein coupled receptor 4 family.</text>
</comment>
<evidence type="ECO:0000313" key="14">
    <source>
        <dbReference type="Proteomes" id="UP000011715"/>
    </source>
</evidence>
<feature type="transmembrane region" description="Helical" evidence="11">
    <location>
        <begin position="47"/>
        <end position="68"/>
    </location>
</feature>
<feature type="transmembrane region" description="Helical" evidence="11">
    <location>
        <begin position="131"/>
        <end position="152"/>
    </location>
</feature>
<feature type="transmembrane region" description="Helical" evidence="11">
    <location>
        <begin position="15"/>
        <end position="35"/>
    </location>
</feature>
<dbReference type="GO" id="GO:0004932">
    <property type="term" value="F:mating-type factor pheromone receptor activity"/>
    <property type="evidence" value="ECO:0007669"/>
    <property type="project" value="InterPro"/>
</dbReference>
<feature type="transmembrane region" description="Helical" evidence="11">
    <location>
        <begin position="172"/>
        <end position="195"/>
    </location>
</feature>
<dbReference type="AlphaFoldDB" id="A0A0C4DTQ0"/>
<evidence type="ECO:0000256" key="5">
    <source>
        <dbReference type="ARBA" id="ARBA00022989"/>
    </source>
</evidence>
<dbReference type="GO" id="GO:0000750">
    <property type="term" value="P:pheromone-dependent signal transduction involved in conjugation with cellular fusion"/>
    <property type="evidence" value="ECO:0007669"/>
    <property type="project" value="TreeGrafter"/>
</dbReference>
<evidence type="ECO:0000256" key="7">
    <source>
        <dbReference type="ARBA" id="ARBA00023136"/>
    </source>
</evidence>
<keyword evidence="4 11" id="KW-0812">Transmembrane</keyword>
<sequence>MSAQASSPPTSSPGLVADLVCRTVLAVVANVGIWVPFRLLWKNGEFAAALLCGVVMVMNTIYFINGLIWRNDDTASWYDGTGWCDLQAYTILPLRTLYASCIMVIMRHLARQLNLARVTGLTHAEKRRRNLVQALIIFPLPLLQIGLTYPVLQTRYTIMPLLGCEPYLMANPLSLTFFVLAQPVFCVGALIYAVLAFKRFREIKKTTEAVHSNNSSVASRANRTKRKLYGMTLSILLPYTILIFIFLYRNVRSGTTWTAPYSFSAVRNNPLWNKVLYVTSAQAGFPRLQLNYVPILTAVPIFLFFGTTSEAINTWRRALLALGLGRVFPSLNEEYDPDRTRKGSGGSGRNPHSLRSWGMSTLSSNDRKPSLPQHLEQPLSAAQPSHQGRASNGDSVAPSAGVASTHSQLPIISRDNDEIQLPRRVPWLFRTTLVTPLNTPLLPFPKFGRRKDSTPPSAAATPPRPPSVPGKSPEMSYRISRRRCGRGGGCDPSGRAGADGHSDAVTPPGVHEEPEDEQGLGCLTAAHNGALALCSRLPTSFYFLIFSGRRDQIARRVDILPVSLVLVLHTCEWAGPERDDKASYSRLWY</sequence>
<evidence type="ECO:0000256" key="4">
    <source>
        <dbReference type="ARBA" id="ARBA00022692"/>
    </source>
</evidence>
<dbReference type="OMA" id="YNGCAGI"/>
<reference evidence="14" key="1">
    <citation type="submission" date="2010-05" db="EMBL/GenBank/DDBJ databases">
        <title>The genome sequence of Magnaporthe poae strain ATCC 64411.</title>
        <authorList>
            <person name="Ma L.-J."/>
            <person name="Dead R."/>
            <person name="Young S."/>
            <person name="Zeng Q."/>
            <person name="Koehrsen M."/>
            <person name="Alvarado L."/>
            <person name="Berlin A."/>
            <person name="Chapman S.B."/>
            <person name="Chen Z."/>
            <person name="Freedman E."/>
            <person name="Gellesch M."/>
            <person name="Goldberg J."/>
            <person name="Griggs A."/>
            <person name="Gujja S."/>
            <person name="Heilman E.R."/>
            <person name="Heiman D."/>
            <person name="Hepburn T."/>
            <person name="Howarth C."/>
            <person name="Jen D."/>
            <person name="Larson L."/>
            <person name="Mehta T."/>
            <person name="Neiman D."/>
            <person name="Pearson M."/>
            <person name="Roberts A."/>
            <person name="Saif S."/>
            <person name="Shea T."/>
            <person name="Shenoy N."/>
            <person name="Sisk P."/>
            <person name="Stolte C."/>
            <person name="Sykes S."/>
            <person name="Walk T."/>
            <person name="White J."/>
            <person name="Yandava C."/>
            <person name="Haas B."/>
            <person name="Nusbaum C."/>
            <person name="Birren B."/>
        </authorList>
    </citation>
    <scope>NUCLEOTIDE SEQUENCE [LARGE SCALE GENOMIC DNA]</scope>
    <source>
        <strain evidence="14">ATCC 64411 / 73-15</strain>
    </source>
</reference>
<keyword evidence="5 11" id="KW-1133">Transmembrane helix</keyword>
<evidence type="ECO:0000256" key="10">
    <source>
        <dbReference type="SAM" id="MobiDB-lite"/>
    </source>
</evidence>
<evidence type="ECO:0000313" key="13">
    <source>
        <dbReference type="EnsemblFungi" id="MAPG_03322T0"/>
    </source>
</evidence>
<evidence type="ECO:0000256" key="6">
    <source>
        <dbReference type="ARBA" id="ARBA00023040"/>
    </source>
</evidence>
<feature type="transmembrane region" description="Helical" evidence="11">
    <location>
        <begin position="228"/>
        <end position="248"/>
    </location>
</feature>
<comment type="subcellular location">
    <subcellularLocation>
        <location evidence="1">Membrane</location>
        <topology evidence="1">Multi-pass membrane protein</topology>
    </subcellularLocation>
</comment>
<keyword evidence="3" id="KW-0589">Pheromone response</keyword>
<evidence type="ECO:0000256" key="9">
    <source>
        <dbReference type="ARBA" id="ARBA00023224"/>
    </source>
</evidence>
<dbReference type="eggNOG" id="ENOG502S44N">
    <property type="taxonomic scope" value="Eukaryota"/>
</dbReference>
<protein>
    <recommendedName>
        <fullName evidence="15">Pheromone a factor receptor</fullName>
    </recommendedName>
</protein>
<dbReference type="EnsemblFungi" id="MAPG_03322T0">
    <property type="protein sequence ID" value="MAPG_03322T0"/>
    <property type="gene ID" value="MAPG_03322"/>
</dbReference>
<evidence type="ECO:0000256" key="11">
    <source>
        <dbReference type="SAM" id="Phobius"/>
    </source>
</evidence>
<keyword evidence="6" id="KW-0297">G-protein coupled receptor</keyword>
<feature type="compositionally biased region" description="Polar residues" evidence="10">
    <location>
        <begin position="380"/>
        <end position="394"/>
    </location>
</feature>
<proteinExistence type="inferred from homology"/>
<dbReference type="Proteomes" id="UP000011715">
    <property type="component" value="Unassembled WGS sequence"/>
</dbReference>
<reference evidence="12" key="2">
    <citation type="submission" date="2010-05" db="EMBL/GenBank/DDBJ databases">
        <title>The Genome Sequence of Magnaporthe poae strain ATCC 64411.</title>
        <authorList>
            <consortium name="The Broad Institute Genome Sequencing Platform"/>
            <consortium name="Broad Institute Genome Sequencing Center for Infectious Disease"/>
            <person name="Ma L.-J."/>
            <person name="Dead R."/>
            <person name="Young S."/>
            <person name="Zeng Q."/>
            <person name="Koehrsen M."/>
            <person name="Alvarado L."/>
            <person name="Berlin A."/>
            <person name="Chapman S.B."/>
            <person name="Chen Z."/>
            <person name="Freedman E."/>
            <person name="Gellesch M."/>
            <person name="Goldberg J."/>
            <person name="Griggs A."/>
            <person name="Gujja S."/>
            <person name="Heilman E.R."/>
            <person name="Heiman D."/>
            <person name="Hepburn T."/>
            <person name="Howarth C."/>
            <person name="Jen D."/>
            <person name="Larson L."/>
            <person name="Mehta T."/>
            <person name="Neiman D."/>
            <person name="Pearson M."/>
            <person name="Roberts A."/>
            <person name="Saif S."/>
            <person name="Shea T."/>
            <person name="Shenoy N."/>
            <person name="Sisk P."/>
            <person name="Stolte C."/>
            <person name="Sykes S."/>
            <person name="Walk T."/>
            <person name="White J."/>
            <person name="Yandava C."/>
            <person name="Haas B."/>
            <person name="Nusbaum C."/>
            <person name="Birren B."/>
        </authorList>
    </citation>
    <scope>NUCLEOTIDE SEQUENCE</scope>
    <source>
        <strain evidence="12">ATCC 64411</strain>
    </source>
</reference>
<evidence type="ECO:0000256" key="3">
    <source>
        <dbReference type="ARBA" id="ARBA00022507"/>
    </source>
</evidence>
<dbReference type="InterPro" id="IPR001499">
    <property type="entry name" value="GPCR_STE3"/>
</dbReference>
<dbReference type="PANTHER" id="PTHR28097">
    <property type="entry name" value="PHEROMONE A FACTOR RECEPTOR"/>
    <property type="match status" value="1"/>
</dbReference>
<reference evidence="12" key="3">
    <citation type="submission" date="2011-03" db="EMBL/GenBank/DDBJ databases">
        <title>Annotation of Magnaporthe poae ATCC 64411.</title>
        <authorList>
            <person name="Ma L.-J."/>
            <person name="Dead R."/>
            <person name="Young S.K."/>
            <person name="Zeng Q."/>
            <person name="Gargeya S."/>
            <person name="Fitzgerald M."/>
            <person name="Haas B."/>
            <person name="Abouelleil A."/>
            <person name="Alvarado L."/>
            <person name="Arachchi H.M."/>
            <person name="Berlin A."/>
            <person name="Brown A."/>
            <person name="Chapman S.B."/>
            <person name="Chen Z."/>
            <person name="Dunbar C."/>
            <person name="Freedman E."/>
            <person name="Gearin G."/>
            <person name="Gellesch M."/>
            <person name="Goldberg J."/>
            <person name="Griggs A."/>
            <person name="Gujja S."/>
            <person name="Heiman D."/>
            <person name="Howarth C."/>
            <person name="Larson L."/>
            <person name="Lui A."/>
            <person name="MacDonald P.J.P."/>
            <person name="Mehta T."/>
            <person name="Montmayeur A."/>
            <person name="Murphy C."/>
            <person name="Neiman D."/>
            <person name="Pearson M."/>
            <person name="Priest M."/>
            <person name="Roberts A."/>
            <person name="Saif S."/>
            <person name="Shea T."/>
            <person name="Shenoy N."/>
            <person name="Sisk P."/>
            <person name="Stolte C."/>
            <person name="Sykes S."/>
            <person name="Yandava C."/>
            <person name="Wortman J."/>
            <person name="Nusbaum C."/>
            <person name="Birren B."/>
        </authorList>
    </citation>
    <scope>NUCLEOTIDE SEQUENCE</scope>
    <source>
        <strain evidence="12">ATCC 64411</strain>
    </source>
</reference>